<gene>
    <name evidence="1" type="ORF">TUM4438_40210</name>
</gene>
<evidence type="ECO:0000313" key="2">
    <source>
        <dbReference type="Proteomes" id="UP000887104"/>
    </source>
</evidence>
<dbReference type="Proteomes" id="UP000887104">
    <property type="component" value="Unassembled WGS sequence"/>
</dbReference>
<accession>A0ABQ4PQB1</accession>
<dbReference type="InterPro" id="IPR003329">
    <property type="entry name" value="Cytidylyl_trans"/>
</dbReference>
<organism evidence="1 2">
    <name type="scientific">Shewanella sairae</name>
    <dbReference type="NCBI Taxonomy" id="190310"/>
    <lineage>
        <taxon>Bacteria</taxon>
        <taxon>Pseudomonadati</taxon>
        <taxon>Pseudomonadota</taxon>
        <taxon>Gammaproteobacteria</taxon>
        <taxon>Alteromonadales</taxon>
        <taxon>Shewanellaceae</taxon>
        <taxon>Shewanella</taxon>
    </lineage>
</organism>
<keyword evidence="1" id="KW-0808">Transferase</keyword>
<dbReference type="InterPro" id="IPR020039">
    <property type="entry name" value="PseF"/>
</dbReference>
<dbReference type="InterPro" id="IPR050793">
    <property type="entry name" value="CMP-NeuNAc_synthase"/>
</dbReference>
<dbReference type="Gene3D" id="3.90.550.10">
    <property type="entry name" value="Spore Coat Polysaccharide Biosynthesis Protein SpsA, Chain A"/>
    <property type="match status" value="1"/>
</dbReference>
<dbReference type="RefSeq" id="WP_220782986.1">
    <property type="nucleotide sequence ID" value="NZ_BPEY01000110.1"/>
</dbReference>
<proteinExistence type="predicted"/>
<dbReference type="CDD" id="cd02513">
    <property type="entry name" value="CMP-NeuAc_Synthase"/>
    <property type="match status" value="1"/>
</dbReference>
<protein>
    <submittedName>
        <fullName evidence="1">Pseudaminic acid cytidylyltransferase</fullName>
    </submittedName>
</protein>
<reference evidence="1" key="1">
    <citation type="submission" date="2021-05" db="EMBL/GenBank/DDBJ databases">
        <title>Molecular characterization for Shewanella algae harboring chromosomal blaOXA-55-like strains isolated from clinical and environment sample.</title>
        <authorList>
            <person name="Ohama Y."/>
            <person name="Aoki K."/>
            <person name="Harada S."/>
            <person name="Moriya K."/>
            <person name="Ishii Y."/>
            <person name="Tateda K."/>
        </authorList>
    </citation>
    <scope>NUCLEOTIDE SEQUENCE</scope>
    <source>
        <strain evidence="1">JCM 11563</strain>
    </source>
</reference>
<dbReference type="Pfam" id="PF02348">
    <property type="entry name" value="CTP_transf_3"/>
    <property type="match status" value="1"/>
</dbReference>
<dbReference type="InterPro" id="IPR029044">
    <property type="entry name" value="Nucleotide-diphossugar_trans"/>
</dbReference>
<dbReference type="NCBIfam" id="TIGR03584">
    <property type="entry name" value="PseF"/>
    <property type="match status" value="1"/>
</dbReference>
<keyword evidence="2" id="KW-1185">Reference proteome</keyword>
<dbReference type="SUPFAM" id="SSF53448">
    <property type="entry name" value="Nucleotide-diphospho-sugar transferases"/>
    <property type="match status" value="1"/>
</dbReference>
<dbReference type="PANTHER" id="PTHR21485">
    <property type="entry name" value="HAD SUPERFAMILY MEMBERS CMAS AND KDSC"/>
    <property type="match status" value="1"/>
</dbReference>
<name>A0ABQ4PQB1_9GAMM</name>
<comment type="caution">
    <text evidence="1">The sequence shown here is derived from an EMBL/GenBank/DDBJ whole genome shotgun (WGS) entry which is preliminary data.</text>
</comment>
<dbReference type="EMBL" id="BPEY01000110">
    <property type="protein sequence ID" value="GIU51250.1"/>
    <property type="molecule type" value="Genomic_DNA"/>
</dbReference>
<keyword evidence="1" id="KW-0548">Nucleotidyltransferase</keyword>
<evidence type="ECO:0000313" key="1">
    <source>
        <dbReference type="EMBL" id="GIU51250.1"/>
    </source>
</evidence>
<dbReference type="PANTHER" id="PTHR21485:SF6">
    <property type="entry name" value="N-ACYLNEURAMINATE CYTIDYLYLTRANSFERASE-RELATED"/>
    <property type="match status" value="1"/>
</dbReference>
<sequence>MKIAVIPARGGSKRIPHKNIKDFCGKPMIAHAIETAIATGCFDKVLVSTDCSNIASVAEAYGAWVPFIRPNELADDYTGTTPVIRHSLNWLKDHGYQVTHCCCLYATSPLLTSDTLVKGLKQLEANTEFDYVFSACRFSFPIQRALVETANGGTRAFDQESIGMRSQDLVATYHDAGQFYWGKVEAFLDPERPVFGERGSMLVLPANRVQDIDTEEDWLRAELMYQLLNRA</sequence>
<dbReference type="GO" id="GO:0016779">
    <property type="term" value="F:nucleotidyltransferase activity"/>
    <property type="evidence" value="ECO:0007669"/>
    <property type="project" value="UniProtKB-KW"/>
</dbReference>